<evidence type="ECO:0000256" key="2">
    <source>
        <dbReference type="ARBA" id="ARBA00022649"/>
    </source>
</evidence>
<dbReference type="RefSeq" id="WP_084070020.1">
    <property type="nucleotide sequence ID" value="NZ_FWXY01000015.1"/>
</dbReference>
<keyword evidence="4" id="KW-1185">Reference proteome</keyword>
<keyword evidence="2" id="KW-1277">Toxin-antitoxin system</keyword>
<dbReference type="PANTHER" id="PTHR35601:SF1">
    <property type="entry name" value="TOXIN RELE"/>
    <property type="match status" value="1"/>
</dbReference>
<dbReference type="NCBIfam" id="TIGR02385">
    <property type="entry name" value="RelE_StbE"/>
    <property type="match status" value="1"/>
</dbReference>
<reference evidence="3 4" key="1">
    <citation type="submission" date="2017-04" db="EMBL/GenBank/DDBJ databases">
        <authorList>
            <person name="Afonso C.L."/>
            <person name="Miller P.J."/>
            <person name="Scott M.A."/>
            <person name="Spackman E."/>
            <person name="Goraichik I."/>
            <person name="Dimitrov K.M."/>
            <person name="Suarez D.L."/>
            <person name="Swayne D.E."/>
        </authorList>
    </citation>
    <scope>NUCLEOTIDE SEQUENCE [LARGE SCALE GENOMIC DNA]</scope>
    <source>
        <strain evidence="3 4">DSM 3385</strain>
    </source>
</reference>
<comment type="similarity">
    <text evidence="1">Belongs to the RelE toxin family.</text>
</comment>
<dbReference type="InterPro" id="IPR007712">
    <property type="entry name" value="RelE/ParE_toxin"/>
</dbReference>
<accession>A0A1W2D505</accession>
<dbReference type="STRING" id="1121400.SAMN02746065_11543"/>
<dbReference type="Pfam" id="PF05016">
    <property type="entry name" value="ParE_toxin"/>
    <property type="match status" value="1"/>
</dbReference>
<organism evidence="3 4">
    <name type="scientific">Desulfocicer vacuolatum DSM 3385</name>
    <dbReference type="NCBI Taxonomy" id="1121400"/>
    <lineage>
        <taxon>Bacteria</taxon>
        <taxon>Pseudomonadati</taxon>
        <taxon>Thermodesulfobacteriota</taxon>
        <taxon>Desulfobacteria</taxon>
        <taxon>Desulfobacterales</taxon>
        <taxon>Desulfobacteraceae</taxon>
        <taxon>Desulfocicer</taxon>
    </lineage>
</organism>
<evidence type="ECO:0000313" key="3">
    <source>
        <dbReference type="EMBL" id="SMC92138.1"/>
    </source>
</evidence>
<dbReference type="AlphaFoldDB" id="A0A1W2D505"/>
<dbReference type="OrthoDB" id="9797723at2"/>
<name>A0A1W2D505_9BACT</name>
<evidence type="ECO:0000313" key="4">
    <source>
        <dbReference type="Proteomes" id="UP000192418"/>
    </source>
</evidence>
<protein>
    <submittedName>
        <fullName evidence="3">mRNA interferase RelE/StbE</fullName>
    </submittedName>
</protein>
<dbReference type="InterPro" id="IPR035093">
    <property type="entry name" value="RelE/ParE_toxin_dom_sf"/>
</dbReference>
<dbReference type="Proteomes" id="UP000192418">
    <property type="component" value="Unassembled WGS sequence"/>
</dbReference>
<evidence type="ECO:0000256" key="1">
    <source>
        <dbReference type="ARBA" id="ARBA00006226"/>
    </source>
</evidence>
<dbReference type="EMBL" id="FWXY01000015">
    <property type="protein sequence ID" value="SMC92138.1"/>
    <property type="molecule type" value="Genomic_DNA"/>
</dbReference>
<proteinExistence type="inferred from homology"/>
<gene>
    <name evidence="3" type="ORF">SAMN02746065_11543</name>
</gene>
<dbReference type="PANTHER" id="PTHR35601">
    <property type="entry name" value="TOXIN RELE"/>
    <property type="match status" value="1"/>
</dbReference>
<sequence length="86" mass="9931">MAYKIKYTPATLKQLSKLDKPIAKKIMDYMDDRAEHPTGAGKALKGNLKGHWRHRVGNYRVISFIDDDVLTVLVVRIGHRKNVYHK</sequence>
<dbReference type="Gene3D" id="3.30.2310.20">
    <property type="entry name" value="RelE-like"/>
    <property type="match status" value="1"/>
</dbReference>
<dbReference type="SUPFAM" id="SSF143011">
    <property type="entry name" value="RelE-like"/>
    <property type="match status" value="1"/>
</dbReference>